<sequence>MSETESKMVEKEPVEIDATDGSKTASNAAEGDTTETDSETESKPQTAEIDRSPARVSQLLAIIAASVAFGTSAFFGTVGSVGGALGLALVALGVVRGSRRAVTIGSFSLLVGVLDGGVAAAPAELLIPGTMATVLAWDFGEQAINVGEQLGREADTQTLEIMHAAASTVIAISAGGVGYAMYLLGSGGQPMTALVFLLIAALALTSALRA</sequence>
<keyword evidence="4" id="KW-1185">Reference proteome</keyword>
<comment type="caution">
    <text evidence="3">The sequence shown here is derived from an EMBL/GenBank/DDBJ whole genome shotgun (WGS) entry which is preliminary data.</text>
</comment>
<dbReference type="Proteomes" id="UP001501729">
    <property type="component" value="Unassembled WGS sequence"/>
</dbReference>
<keyword evidence="2" id="KW-0472">Membrane</keyword>
<accession>A0AAV3UKZ0</accession>
<evidence type="ECO:0000256" key="1">
    <source>
        <dbReference type="SAM" id="MobiDB-lite"/>
    </source>
</evidence>
<dbReference type="AlphaFoldDB" id="A0AAV3UKZ0"/>
<keyword evidence="2" id="KW-0812">Transmembrane</keyword>
<feature type="region of interest" description="Disordered" evidence="1">
    <location>
        <begin position="1"/>
        <end position="51"/>
    </location>
</feature>
<feature type="transmembrane region" description="Helical" evidence="2">
    <location>
        <begin position="191"/>
        <end position="208"/>
    </location>
</feature>
<feature type="transmembrane region" description="Helical" evidence="2">
    <location>
        <begin position="62"/>
        <end position="95"/>
    </location>
</feature>
<keyword evidence="2" id="KW-1133">Transmembrane helix</keyword>
<name>A0AAV3UKZ0_9EURY</name>
<evidence type="ECO:0000313" key="4">
    <source>
        <dbReference type="Proteomes" id="UP001501729"/>
    </source>
</evidence>
<reference evidence="3 4" key="1">
    <citation type="journal article" date="2019" name="Int. J. Syst. Evol. Microbiol.">
        <title>The Global Catalogue of Microorganisms (GCM) 10K type strain sequencing project: providing services to taxonomists for standard genome sequencing and annotation.</title>
        <authorList>
            <consortium name="The Broad Institute Genomics Platform"/>
            <consortium name="The Broad Institute Genome Sequencing Center for Infectious Disease"/>
            <person name="Wu L."/>
            <person name="Ma J."/>
        </authorList>
    </citation>
    <scope>NUCLEOTIDE SEQUENCE [LARGE SCALE GENOMIC DNA]</scope>
    <source>
        <strain evidence="3 4">JCM 17504</strain>
    </source>
</reference>
<evidence type="ECO:0000256" key="2">
    <source>
        <dbReference type="SAM" id="Phobius"/>
    </source>
</evidence>
<dbReference type="RefSeq" id="WP_227774288.1">
    <property type="nucleotide sequence ID" value="NZ_BAABKX010000015.1"/>
</dbReference>
<feature type="compositionally biased region" description="Basic and acidic residues" evidence="1">
    <location>
        <begin position="1"/>
        <end position="14"/>
    </location>
</feature>
<dbReference type="EMBL" id="BAABKX010000015">
    <property type="protein sequence ID" value="GAA5055879.1"/>
    <property type="molecule type" value="Genomic_DNA"/>
</dbReference>
<protein>
    <submittedName>
        <fullName evidence="3">Uncharacterized protein</fullName>
    </submittedName>
</protein>
<gene>
    <name evidence="3" type="ORF">GCM10025751_36020</name>
</gene>
<proteinExistence type="predicted"/>
<organism evidence="3 4">
    <name type="scientific">Haladaptatus pallidirubidus</name>
    <dbReference type="NCBI Taxonomy" id="1008152"/>
    <lineage>
        <taxon>Archaea</taxon>
        <taxon>Methanobacteriati</taxon>
        <taxon>Methanobacteriota</taxon>
        <taxon>Stenosarchaea group</taxon>
        <taxon>Halobacteria</taxon>
        <taxon>Halobacteriales</taxon>
        <taxon>Haladaptataceae</taxon>
        <taxon>Haladaptatus</taxon>
    </lineage>
</organism>
<feature type="transmembrane region" description="Helical" evidence="2">
    <location>
        <begin position="161"/>
        <end position="184"/>
    </location>
</feature>
<dbReference type="Pfam" id="PF24363">
    <property type="entry name" value="DUF7519"/>
    <property type="match status" value="1"/>
</dbReference>
<dbReference type="GeneID" id="68614534"/>
<dbReference type="InterPro" id="IPR055941">
    <property type="entry name" value="DUF7519"/>
</dbReference>
<evidence type="ECO:0000313" key="3">
    <source>
        <dbReference type="EMBL" id="GAA5055879.1"/>
    </source>
</evidence>